<dbReference type="Proteomes" id="UP000076842">
    <property type="component" value="Unassembled WGS sequence"/>
</dbReference>
<dbReference type="OrthoDB" id="191139at2759"/>
<accession>A0A165C6C0</accession>
<evidence type="ECO:0000313" key="4">
    <source>
        <dbReference type="EMBL" id="KZT50309.1"/>
    </source>
</evidence>
<dbReference type="GO" id="GO:0016491">
    <property type="term" value="F:oxidoreductase activity"/>
    <property type="evidence" value="ECO:0007669"/>
    <property type="project" value="UniProtKB-KW"/>
</dbReference>
<keyword evidence="5" id="KW-1185">Reference proteome</keyword>
<evidence type="ECO:0000256" key="2">
    <source>
        <dbReference type="ARBA" id="ARBA00022857"/>
    </source>
</evidence>
<dbReference type="STRING" id="1353952.A0A165C6C0"/>
<dbReference type="InParanoid" id="A0A165C6C0"/>
<evidence type="ECO:0000313" key="5">
    <source>
        <dbReference type="Proteomes" id="UP000076842"/>
    </source>
</evidence>
<sequence>VIVNNAAHLASEFEVSSEGLSTVFAADHVSPFVFTTTLLPLREATAMQPGADVALSQHLKPLARTKFDSIDDFREKCGPDASVNGLSAKFARYAQAKLANILFAKELQKRLDAAGVPILSISLHPGNIATGGSSALLRTTRHPRLRGRPALAALDWPLMTPQQGAITQLLATTSPEVRREAAKLGGRYLVPYGTVGEASEVARREELPRQLWETTRGLWGRYWRRGGCGCGGRSGLVRGMRQNMIVQKTR</sequence>
<dbReference type="EMBL" id="KV424191">
    <property type="protein sequence ID" value="KZT50309.1"/>
    <property type="molecule type" value="Genomic_DNA"/>
</dbReference>
<dbReference type="PANTHER" id="PTHR24320">
    <property type="entry name" value="RETINOL DEHYDROGENASE"/>
    <property type="match status" value="1"/>
</dbReference>
<dbReference type="PANTHER" id="PTHR24320:SF282">
    <property type="entry name" value="WW DOMAIN-CONTAINING OXIDOREDUCTASE"/>
    <property type="match status" value="1"/>
</dbReference>
<comment type="similarity">
    <text evidence="1">Belongs to the short-chain dehydrogenases/reductases (SDR) family.</text>
</comment>
<dbReference type="SUPFAM" id="SSF51735">
    <property type="entry name" value="NAD(P)-binding Rossmann-fold domains"/>
    <property type="match status" value="1"/>
</dbReference>
<proteinExistence type="inferred from homology"/>
<dbReference type="Gene3D" id="3.40.50.720">
    <property type="entry name" value="NAD(P)-binding Rossmann-like Domain"/>
    <property type="match status" value="1"/>
</dbReference>
<name>A0A165C6C0_9BASI</name>
<feature type="non-terminal residue" evidence="4">
    <location>
        <position position="1"/>
    </location>
</feature>
<reference evidence="4 5" key="1">
    <citation type="journal article" date="2016" name="Mol. Biol. Evol.">
        <title>Comparative Genomics of Early-Diverging Mushroom-Forming Fungi Provides Insights into the Origins of Lignocellulose Decay Capabilities.</title>
        <authorList>
            <person name="Nagy L.G."/>
            <person name="Riley R."/>
            <person name="Tritt A."/>
            <person name="Adam C."/>
            <person name="Daum C."/>
            <person name="Floudas D."/>
            <person name="Sun H."/>
            <person name="Yadav J.S."/>
            <person name="Pangilinan J."/>
            <person name="Larsson K.H."/>
            <person name="Matsuura K."/>
            <person name="Barry K."/>
            <person name="Labutti K."/>
            <person name="Kuo R."/>
            <person name="Ohm R.A."/>
            <person name="Bhattacharya S.S."/>
            <person name="Shirouzu T."/>
            <person name="Yoshinaga Y."/>
            <person name="Martin F.M."/>
            <person name="Grigoriev I.V."/>
            <person name="Hibbett D.S."/>
        </authorList>
    </citation>
    <scope>NUCLEOTIDE SEQUENCE [LARGE SCALE GENOMIC DNA]</scope>
    <source>
        <strain evidence="4 5">HHB12733</strain>
    </source>
</reference>
<keyword evidence="2" id="KW-0521">NADP</keyword>
<dbReference type="InterPro" id="IPR036291">
    <property type="entry name" value="NAD(P)-bd_dom_sf"/>
</dbReference>
<evidence type="ECO:0000256" key="1">
    <source>
        <dbReference type="ARBA" id="ARBA00006484"/>
    </source>
</evidence>
<evidence type="ECO:0000256" key="3">
    <source>
        <dbReference type="ARBA" id="ARBA00023002"/>
    </source>
</evidence>
<keyword evidence="3" id="KW-0560">Oxidoreductase</keyword>
<organism evidence="4 5">
    <name type="scientific">Calocera cornea HHB12733</name>
    <dbReference type="NCBI Taxonomy" id="1353952"/>
    <lineage>
        <taxon>Eukaryota</taxon>
        <taxon>Fungi</taxon>
        <taxon>Dikarya</taxon>
        <taxon>Basidiomycota</taxon>
        <taxon>Agaricomycotina</taxon>
        <taxon>Dacrymycetes</taxon>
        <taxon>Dacrymycetales</taxon>
        <taxon>Dacrymycetaceae</taxon>
        <taxon>Calocera</taxon>
    </lineage>
</organism>
<dbReference type="AlphaFoldDB" id="A0A165C6C0"/>
<gene>
    <name evidence="4" type="ORF">CALCODRAFT_444805</name>
</gene>
<protein>
    <recommendedName>
        <fullName evidence="6">NAD(P)-binding protein</fullName>
    </recommendedName>
</protein>
<evidence type="ECO:0008006" key="6">
    <source>
        <dbReference type="Google" id="ProtNLM"/>
    </source>
</evidence>